<dbReference type="Gene3D" id="3.30.1360.120">
    <property type="entry name" value="Probable tRNA modification gtpase trme, domain 1"/>
    <property type="match status" value="1"/>
</dbReference>
<dbReference type="Pfam" id="PF04268">
    <property type="entry name" value="SoxG"/>
    <property type="match status" value="1"/>
</dbReference>
<gene>
    <name evidence="1" type="ORF">FHY64_01065</name>
</gene>
<organism evidence="1 2">
    <name type="scientific">Pelagovum pacificum</name>
    <dbReference type="NCBI Taxonomy" id="2588711"/>
    <lineage>
        <taxon>Bacteria</taxon>
        <taxon>Pseudomonadati</taxon>
        <taxon>Pseudomonadota</taxon>
        <taxon>Alphaproteobacteria</taxon>
        <taxon>Rhodobacterales</taxon>
        <taxon>Paracoccaceae</taxon>
        <taxon>Pelagovum</taxon>
    </lineage>
</organism>
<dbReference type="InterPro" id="IPR007375">
    <property type="entry name" value="SoxG"/>
</dbReference>
<keyword evidence="2" id="KW-1185">Reference proteome</keyword>
<evidence type="ECO:0000313" key="1">
    <source>
        <dbReference type="EMBL" id="TNY31924.1"/>
    </source>
</evidence>
<proteinExistence type="predicted"/>
<dbReference type="AlphaFoldDB" id="A0A5C5GCP8"/>
<dbReference type="Gene3D" id="3.30.70.1520">
    <property type="entry name" value="Heterotetrameric sarcosine oxidase"/>
    <property type="match status" value="1"/>
</dbReference>
<sequence>MSDVSVSRQPLRGMISLRGDLSSDALRGACKTVTGAEIPDMRGATLAGEGGIAWMSPDELLLLTPIDAVPSAIGQLSDSLSGTHHMATDLSDARAVFRLSGSGWREVVARLSPADAAPAALPPGTMRRTRLAQVAAAIWVRSETEAEVFCFASVADYVEGLLQNAAASGTVGFYG</sequence>
<dbReference type="SUPFAM" id="SSF103025">
    <property type="entry name" value="Folate-binding domain"/>
    <property type="match status" value="1"/>
</dbReference>
<dbReference type="EMBL" id="VFFF01000001">
    <property type="protein sequence ID" value="TNY31924.1"/>
    <property type="molecule type" value="Genomic_DNA"/>
</dbReference>
<evidence type="ECO:0000313" key="2">
    <source>
        <dbReference type="Proteomes" id="UP000314011"/>
    </source>
</evidence>
<dbReference type="RefSeq" id="WP_140192605.1">
    <property type="nucleotide sequence ID" value="NZ_CP065915.1"/>
</dbReference>
<dbReference type="InterPro" id="IPR027266">
    <property type="entry name" value="TrmE/GcvT-like"/>
</dbReference>
<comment type="caution">
    <text evidence="1">The sequence shown here is derived from an EMBL/GenBank/DDBJ whole genome shotgun (WGS) entry which is preliminary data.</text>
</comment>
<accession>A0A5C5GCP8</accession>
<name>A0A5C5GCP8_9RHOB</name>
<protein>
    <submittedName>
        <fullName evidence="1">Sarcosine oxidase subunit gamma</fullName>
    </submittedName>
</protein>
<reference evidence="1 2" key="1">
    <citation type="submission" date="2019-06" db="EMBL/GenBank/DDBJ databases">
        <title>Genome of new Rhodobacteraceae sp. SM1903.</title>
        <authorList>
            <person name="Ren X."/>
        </authorList>
    </citation>
    <scope>NUCLEOTIDE SEQUENCE [LARGE SCALE GENOMIC DNA]</scope>
    <source>
        <strain evidence="1 2">SM1903</strain>
    </source>
</reference>
<dbReference type="OrthoDB" id="9814782at2"/>
<dbReference type="Proteomes" id="UP000314011">
    <property type="component" value="Unassembled WGS sequence"/>
</dbReference>